<evidence type="ECO:0008006" key="2">
    <source>
        <dbReference type="Google" id="ProtNLM"/>
    </source>
</evidence>
<dbReference type="EMBL" id="CACRSW010000030">
    <property type="protein sequence ID" value="VYT15514.1"/>
    <property type="molecule type" value="Genomic_DNA"/>
</dbReference>
<reference evidence="1" key="1">
    <citation type="submission" date="2019-11" db="EMBL/GenBank/DDBJ databases">
        <authorList>
            <person name="Feng L."/>
        </authorList>
    </citation>
    <scope>NUCLEOTIDE SEQUENCE</scope>
    <source>
        <strain evidence="1">AvaginalisLFYP127</strain>
    </source>
</reference>
<organism evidence="1">
    <name type="scientific">Anaerococcus vaginalis</name>
    <dbReference type="NCBI Taxonomy" id="33037"/>
    <lineage>
        <taxon>Bacteria</taxon>
        <taxon>Bacillati</taxon>
        <taxon>Bacillota</taxon>
        <taxon>Tissierellia</taxon>
        <taxon>Tissierellales</taxon>
        <taxon>Peptoniphilaceae</taxon>
        <taxon>Anaerococcus</taxon>
    </lineage>
</organism>
<dbReference type="Gene3D" id="3.10.450.50">
    <property type="match status" value="1"/>
</dbReference>
<dbReference type="PROSITE" id="PS51257">
    <property type="entry name" value="PROKAR_LIPOPROTEIN"/>
    <property type="match status" value="1"/>
</dbReference>
<dbReference type="AlphaFoldDB" id="A0A6N2UA96"/>
<evidence type="ECO:0000313" key="1">
    <source>
        <dbReference type="EMBL" id="VYT15514.1"/>
    </source>
</evidence>
<proteinExistence type="predicted"/>
<dbReference type="Pfam" id="PF17117">
    <property type="entry name" value="DUF5104"/>
    <property type="match status" value="1"/>
</dbReference>
<protein>
    <recommendedName>
        <fullName evidence="2">DUF5104 domain-containing protein</fullName>
    </recommendedName>
</protein>
<name>A0A6N2UA96_9FIRM</name>
<gene>
    <name evidence="1" type="ORF">AVLFYP127_01055</name>
</gene>
<dbReference type="InterPro" id="IPR031344">
    <property type="entry name" value="DUF5104"/>
</dbReference>
<accession>A0A6N2UA96</accession>
<sequence length="275" mass="32305">MIKKRIIGIFLFITIFLSGCGRAFMANYLFSSDDEDFSKILTDFLSAADENDKEAIKKMFAENVKNKDDFDKKLDDFLKFYKVNAKFSNFDRNDILTRTQGIQDKSYWCLDADLMLKKGKEEFFIYMKVVTSDKNNPKNQGIHIIDLATKNAYEDGYFLWHSKDGIYVQKEACEDYKTMILYGNRREYELVDRKLSVDFFRNFIRESTDYKKLLKEIGKANGEVLEDENVFEIRQEVSEKTYVICYVSGDEIIKVEVVNEDERLETIYSKDGKSD</sequence>